<feature type="region of interest" description="Disordered" evidence="1">
    <location>
        <begin position="144"/>
        <end position="163"/>
    </location>
</feature>
<evidence type="ECO:0000313" key="2">
    <source>
        <dbReference type="EMBL" id="KAK3302020.1"/>
    </source>
</evidence>
<organism evidence="2 3">
    <name type="scientific">Chaetomium strumarium</name>
    <dbReference type="NCBI Taxonomy" id="1170767"/>
    <lineage>
        <taxon>Eukaryota</taxon>
        <taxon>Fungi</taxon>
        <taxon>Dikarya</taxon>
        <taxon>Ascomycota</taxon>
        <taxon>Pezizomycotina</taxon>
        <taxon>Sordariomycetes</taxon>
        <taxon>Sordariomycetidae</taxon>
        <taxon>Sordariales</taxon>
        <taxon>Chaetomiaceae</taxon>
        <taxon>Chaetomium</taxon>
    </lineage>
</organism>
<accession>A0AAJ0GL97</accession>
<dbReference type="AlphaFoldDB" id="A0AAJ0GL97"/>
<comment type="caution">
    <text evidence="2">The sequence shown here is derived from an EMBL/GenBank/DDBJ whole genome shotgun (WGS) entry which is preliminary data.</text>
</comment>
<gene>
    <name evidence="2" type="ORF">B0T15DRAFT_289308</name>
</gene>
<proteinExistence type="predicted"/>
<dbReference type="EMBL" id="JAUDZG010000007">
    <property type="protein sequence ID" value="KAK3302020.1"/>
    <property type="molecule type" value="Genomic_DNA"/>
</dbReference>
<dbReference type="GeneID" id="87882516"/>
<reference evidence="2" key="1">
    <citation type="journal article" date="2023" name="Mol. Phylogenet. Evol.">
        <title>Genome-scale phylogeny and comparative genomics of the fungal order Sordariales.</title>
        <authorList>
            <person name="Hensen N."/>
            <person name="Bonometti L."/>
            <person name="Westerberg I."/>
            <person name="Brannstrom I.O."/>
            <person name="Guillou S."/>
            <person name="Cros-Aarteil S."/>
            <person name="Calhoun S."/>
            <person name="Haridas S."/>
            <person name="Kuo A."/>
            <person name="Mondo S."/>
            <person name="Pangilinan J."/>
            <person name="Riley R."/>
            <person name="LaButti K."/>
            <person name="Andreopoulos B."/>
            <person name="Lipzen A."/>
            <person name="Chen C."/>
            <person name="Yan M."/>
            <person name="Daum C."/>
            <person name="Ng V."/>
            <person name="Clum A."/>
            <person name="Steindorff A."/>
            <person name="Ohm R.A."/>
            <person name="Martin F."/>
            <person name="Silar P."/>
            <person name="Natvig D.O."/>
            <person name="Lalanne C."/>
            <person name="Gautier V."/>
            <person name="Ament-Velasquez S.L."/>
            <person name="Kruys A."/>
            <person name="Hutchinson M.I."/>
            <person name="Powell A.J."/>
            <person name="Barry K."/>
            <person name="Miller A.N."/>
            <person name="Grigoriev I.V."/>
            <person name="Debuchy R."/>
            <person name="Gladieux P."/>
            <person name="Hiltunen Thoren M."/>
            <person name="Johannesson H."/>
        </authorList>
    </citation>
    <scope>NUCLEOTIDE SEQUENCE</scope>
    <source>
        <strain evidence="2">CBS 333.67</strain>
    </source>
</reference>
<protein>
    <submittedName>
        <fullName evidence="2">Uncharacterized protein</fullName>
    </submittedName>
</protein>
<sequence length="272" mass="29230">MSHPPMKHAQALLSSARLTAEVIHMTNRSCEATAAGSCDAAVFQPGHARLRLSRLSNHLVRGSIRRLPSPIPNFPTRSSSVVDRPADHTTLKAGMVSPRCPPASAASPDSGWYVCSSPRGQASAVFAHANPTLAPVTNASPCVSGVQGRPQGSSASRRVTGFPGMLTPRNSALTSSSAKSHCLSLNLCYNFGSCRPRDHARVPREPELVDHSVSRNQKILPGPGKNMPGRAIPPSLFWYSGWRARTMSPRIRQYLASRWGHSGPGESCKWLT</sequence>
<evidence type="ECO:0000313" key="3">
    <source>
        <dbReference type="Proteomes" id="UP001273166"/>
    </source>
</evidence>
<reference evidence="2" key="2">
    <citation type="submission" date="2023-06" db="EMBL/GenBank/DDBJ databases">
        <authorList>
            <consortium name="Lawrence Berkeley National Laboratory"/>
            <person name="Mondo S.J."/>
            <person name="Hensen N."/>
            <person name="Bonometti L."/>
            <person name="Westerberg I."/>
            <person name="Brannstrom I.O."/>
            <person name="Guillou S."/>
            <person name="Cros-Aarteil S."/>
            <person name="Calhoun S."/>
            <person name="Haridas S."/>
            <person name="Kuo A."/>
            <person name="Pangilinan J."/>
            <person name="Riley R."/>
            <person name="Labutti K."/>
            <person name="Andreopoulos B."/>
            <person name="Lipzen A."/>
            <person name="Chen C."/>
            <person name="Yanf M."/>
            <person name="Daum C."/>
            <person name="Ng V."/>
            <person name="Clum A."/>
            <person name="Steindorff A."/>
            <person name="Ohm R."/>
            <person name="Martin F."/>
            <person name="Silar P."/>
            <person name="Natvig D."/>
            <person name="Lalanne C."/>
            <person name="Gautier V."/>
            <person name="Ament-Velasquez S.L."/>
            <person name="Kruys A."/>
            <person name="Hutchinson M.I."/>
            <person name="Powell A.J."/>
            <person name="Barry K."/>
            <person name="Miller A.N."/>
            <person name="Grigoriev I.V."/>
            <person name="Debuchy R."/>
            <person name="Gladieux P."/>
            <person name="Thoren M.H."/>
            <person name="Johannesson H."/>
        </authorList>
    </citation>
    <scope>NUCLEOTIDE SEQUENCE</scope>
    <source>
        <strain evidence="2">CBS 333.67</strain>
    </source>
</reference>
<name>A0AAJ0GL97_9PEZI</name>
<dbReference type="Proteomes" id="UP001273166">
    <property type="component" value="Unassembled WGS sequence"/>
</dbReference>
<keyword evidence="3" id="KW-1185">Reference proteome</keyword>
<evidence type="ECO:0000256" key="1">
    <source>
        <dbReference type="SAM" id="MobiDB-lite"/>
    </source>
</evidence>
<dbReference type="RefSeq" id="XP_062717800.1">
    <property type="nucleotide sequence ID" value="XM_062863687.1"/>
</dbReference>